<comment type="caution">
    <text evidence="1">The sequence shown here is derived from an EMBL/GenBank/DDBJ whole genome shotgun (WGS) entry which is preliminary data.</text>
</comment>
<sequence>MAKLNNLYYATVEAITAPFKIDIGFILHEPLIDIGSESSARRNTAVKLTKKLQAFTLCTFLDSFKILYNLDGNNYPILRHSTAPGASMAKLVRRHTSNVEIIGSNPIGSTAFFFIDCDNPMVIEYIRPF</sequence>
<accession>A0AAN7WFQ1</accession>
<name>A0AAN7WFQ1_9SACH</name>
<organism evidence="1 2">
    <name type="scientific">Arxiozyma heterogenica</name>
    <dbReference type="NCBI Taxonomy" id="278026"/>
    <lineage>
        <taxon>Eukaryota</taxon>
        <taxon>Fungi</taxon>
        <taxon>Dikarya</taxon>
        <taxon>Ascomycota</taxon>
        <taxon>Saccharomycotina</taxon>
        <taxon>Saccharomycetes</taxon>
        <taxon>Saccharomycetales</taxon>
        <taxon>Saccharomycetaceae</taxon>
        <taxon>Arxiozyma</taxon>
    </lineage>
</organism>
<proteinExistence type="predicted"/>
<reference evidence="2" key="1">
    <citation type="submission" date="2023-07" db="EMBL/GenBank/DDBJ databases">
        <title>A draft genome of Kazachstania heterogenica Y-27499.</title>
        <authorList>
            <person name="Donic C."/>
            <person name="Kralova J.S."/>
            <person name="Fidel L."/>
            <person name="Ben-Dor S."/>
            <person name="Jung S."/>
        </authorList>
    </citation>
    <scope>NUCLEOTIDE SEQUENCE [LARGE SCALE GENOMIC DNA]</scope>
    <source>
        <strain evidence="2">Y27499</strain>
    </source>
</reference>
<protein>
    <submittedName>
        <fullName evidence="1">Uncharacterized protein</fullName>
    </submittedName>
</protein>
<dbReference type="EMBL" id="JAWIZZ010000051">
    <property type="protein sequence ID" value="KAK5778868.1"/>
    <property type="molecule type" value="Genomic_DNA"/>
</dbReference>
<evidence type="ECO:0000313" key="1">
    <source>
        <dbReference type="EMBL" id="KAK5778868.1"/>
    </source>
</evidence>
<evidence type="ECO:0000313" key="2">
    <source>
        <dbReference type="Proteomes" id="UP001306508"/>
    </source>
</evidence>
<dbReference type="Proteomes" id="UP001306508">
    <property type="component" value="Unassembled WGS sequence"/>
</dbReference>
<gene>
    <name evidence="1" type="ORF">RI543_003794</name>
</gene>
<dbReference type="AlphaFoldDB" id="A0AAN7WFQ1"/>
<keyword evidence="2" id="KW-1185">Reference proteome</keyword>